<sequence length="70" mass="7496">MTTGTGSSKPVLIGSGDEQRLASDAPFEQPQRDACVRSKEYAKILELINLLQLTSTAVSEIATSEELQDG</sequence>
<organism evidence="2 3">
    <name type="scientific">Coccomyxa subellipsoidea</name>
    <dbReference type="NCBI Taxonomy" id="248742"/>
    <lineage>
        <taxon>Eukaryota</taxon>
        <taxon>Viridiplantae</taxon>
        <taxon>Chlorophyta</taxon>
        <taxon>core chlorophytes</taxon>
        <taxon>Trebouxiophyceae</taxon>
        <taxon>Trebouxiophyceae incertae sedis</taxon>
        <taxon>Coccomyxaceae</taxon>
        <taxon>Coccomyxa</taxon>
    </lineage>
</organism>
<evidence type="ECO:0000256" key="1">
    <source>
        <dbReference type="SAM" id="MobiDB-lite"/>
    </source>
</evidence>
<name>A0ABR2YMZ9_9CHLO</name>
<evidence type="ECO:0000313" key="2">
    <source>
        <dbReference type="EMBL" id="KAK9908140.1"/>
    </source>
</evidence>
<reference evidence="2 3" key="1">
    <citation type="journal article" date="2024" name="Nat. Commun.">
        <title>Phylogenomics reveals the evolutionary origins of lichenization in chlorophyte algae.</title>
        <authorList>
            <person name="Puginier C."/>
            <person name="Libourel C."/>
            <person name="Otte J."/>
            <person name="Skaloud P."/>
            <person name="Haon M."/>
            <person name="Grisel S."/>
            <person name="Petersen M."/>
            <person name="Berrin J.G."/>
            <person name="Delaux P.M."/>
            <person name="Dal Grande F."/>
            <person name="Keller J."/>
        </authorList>
    </citation>
    <scope>NUCLEOTIDE SEQUENCE [LARGE SCALE GENOMIC DNA]</scope>
    <source>
        <strain evidence="2 3">SAG 216-7</strain>
    </source>
</reference>
<gene>
    <name evidence="2" type="ORF">WJX75_003244</name>
</gene>
<comment type="caution">
    <text evidence="2">The sequence shown here is derived from an EMBL/GenBank/DDBJ whole genome shotgun (WGS) entry which is preliminary data.</text>
</comment>
<dbReference type="EMBL" id="JALJOT010000008">
    <property type="protein sequence ID" value="KAK9908140.1"/>
    <property type="molecule type" value="Genomic_DNA"/>
</dbReference>
<evidence type="ECO:0000313" key="3">
    <source>
        <dbReference type="Proteomes" id="UP001491310"/>
    </source>
</evidence>
<dbReference type="Proteomes" id="UP001491310">
    <property type="component" value="Unassembled WGS sequence"/>
</dbReference>
<accession>A0ABR2YMZ9</accession>
<feature type="region of interest" description="Disordered" evidence="1">
    <location>
        <begin position="1"/>
        <end position="31"/>
    </location>
</feature>
<keyword evidence="3" id="KW-1185">Reference proteome</keyword>
<protein>
    <submittedName>
        <fullName evidence="2">Uncharacterized protein</fullName>
    </submittedName>
</protein>
<proteinExistence type="predicted"/>